<comment type="caution">
    <text evidence="1">The sequence shown here is derived from an EMBL/GenBank/DDBJ whole genome shotgun (WGS) entry which is preliminary data.</text>
</comment>
<dbReference type="Proteomes" id="UP001642483">
    <property type="component" value="Unassembled WGS sequence"/>
</dbReference>
<accession>A0ABP0GHB0</accession>
<dbReference type="EMBL" id="CAWYQH010000119">
    <property type="protein sequence ID" value="CAK8691146.1"/>
    <property type="molecule type" value="Genomic_DNA"/>
</dbReference>
<keyword evidence="2" id="KW-1185">Reference proteome</keyword>
<organism evidence="1 2">
    <name type="scientific">Clavelina lepadiformis</name>
    <name type="common">Light-bulb sea squirt</name>
    <name type="synonym">Ascidia lepadiformis</name>
    <dbReference type="NCBI Taxonomy" id="159417"/>
    <lineage>
        <taxon>Eukaryota</taxon>
        <taxon>Metazoa</taxon>
        <taxon>Chordata</taxon>
        <taxon>Tunicata</taxon>
        <taxon>Ascidiacea</taxon>
        <taxon>Aplousobranchia</taxon>
        <taxon>Clavelinidae</taxon>
        <taxon>Clavelina</taxon>
    </lineage>
</organism>
<gene>
    <name evidence="1" type="ORF">CVLEPA_LOCUS23736</name>
</gene>
<sequence length="55" mass="6415">MTTLDQAENFYRENVPILKWLNRRKTSSKSNLNKKGEENCAYEVDHNSNVKSTVL</sequence>
<evidence type="ECO:0000313" key="2">
    <source>
        <dbReference type="Proteomes" id="UP001642483"/>
    </source>
</evidence>
<evidence type="ECO:0000313" key="1">
    <source>
        <dbReference type="EMBL" id="CAK8691146.1"/>
    </source>
</evidence>
<proteinExistence type="predicted"/>
<name>A0ABP0GHB0_CLALP</name>
<protein>
    <submittedName>
        <fullName evidence="1">Uncharacterized protein</fullName>
    </submittedName>
</protein>
<reference evidence="1 2" key="1">
    <citation type="submission" date="2024-02" db="EMBL/GenBank/DDBJ databases">
        <authorList>
            <person name="Daric V."/>
            <person name="Darras S."/>
        </authorList>
    </citation>
    <scope>NUCLEOTIDE SEQUENCE [LARGE SCALE GENOMIC DNA]</scope>
</reference>